<dbReference type="PANTHER" id="PTHR41386:SF1">
    <property type="entry name" value="MEMBRANE PROTEIN"/>
    <property type="match status" value="1"/>
</dbReference>
<dbReference type="OrthoDB" id="9795736at2"/>
<evidence type="ECO:0000313" key="2">
    <source>
        <dbReference type="EMBL" id="SDO48787.1"/>
    </source>
</evidence>
<keyword evidence="1" id="KW-1133">Transmembrane helix</keyword>
<feature type="transmembrane region" description="Helical" evidence="1">
    <location>
        <begin position="116"/>
        <end position="137"/>
    </location>
</feature>
<protein>
    <submittedName>
        <fullName evidence="2">Uncharacterized membrane protein</fullName>
    </submittedName>
</protein>
<gene>
    <name evidence="2" type="ORF">SAMN05216347_101196</name>
</gene>
<accession>A0A1H0JYP3</accession>
<reference evidence="2 3" key="1">
    <citation type="submission" date="2016-10" db="EMBL/GenBank/DDBJ databases">
        <authorList>
            <person name="de Groot N.N."/>
        </authorList>
    </citation>
    <scope>NUCLEOTIDE SEQUENCE [LARGE SCALE GENOMIC DNA]</scope>
    <source>
        <strain evidence="2 3">Sb04</strain>
    </source>
</reference>
<dbReference type="EMBL" id="FNJK01000001">
    <property type="protein sequence ID" value="SDO48787.1"/>
    <property type="molecule type" value="Genomic_DNA"/>
</dbReference>
<evidence type="ECO:0000313" key="3">
    <source>
        <dbReference type="Proteomes" id="UP000183816"/>
    </source>
</evidence>
<feature type="transmembrane region" description="Helical" evidence="1">
    <location>
        <begin position="149"/>
        <end position="169"/>
    </location>
</feature>
<dbReference type="Proteomes" id="UP000183816">
    <property type="component" value="Unassembled WGS sequence"/>
</dbReference>
<name>A0A1H0JYP3_STREI</name>
<dbReference type="Pfam" id="PF06210">
    <property type="entry name" value="DUF1003"/>
    <property type="match status" value="1"/>
</dbReference>
<dbReference type="AlphaFoldDB" id="A0A1H0JYP3"/>
<dbReference type="PANTHER" id="PTHR41386">
    <property type="entry name" value="INTEGRAL MEMBRANE PROTEIN-RELATED"/>
    <property type="match status" value="1"/>
</dbReference>
<dbReference type="RefSeq" id="WP_074481487.1">
    <property type="nucleotide sequence ID" value="NZ_FNJK01000001.1"/>
</dbReference>
<evidence type="ECO:0000256" key="1">
    <source>
        <dbReference type="SAM" id="Phobius"/>
    </source>
</evidence>
<keyword evidence="1" id="KW-0812">Transmembrane</keyword>
<dbReference type="InterPro" id="IPR010406">
    <property type="entry name" value="DUF1003"/>
</dbReference>
<keyword evidence="1" id="KW-0472">Membrane</keyword>
<organism evidence="2 3">
    <name type="scientific">Streptococcus equinus</name>
    <name type="common">Streptococcus bovis</name>
    <dbReference type="NCBI Taxonomy" id="1335"/>
    <lineage>
        <taxon>Bacteria</taxon>
        <taxon>Bacillati</taxon>
        <taxon>Bacillota</taxon>
        <taxon>Bacilli</taxon>
        <taxon>Lactobacillales</taxon>
        <taxon>Streptococcaceae</taxon>
        <taxon>Streptococcus</taxon>
    </lineage>
</organism>
<sequence length="256" mass="29632">MSQKQLMQDSIDHHYYPVEEGVLINSLDIRLQEIIKRQHPDITEGAFISHKNLTYYRLLFLEEIIDKANRKNDYVREAVYDATKHQGYTALDVQDQLDRKITFGQRIADDVARFGGSWTFIITFICFMGVWMALNVMQPFGIAFDKYPFILLNLALSTLAAIQAPLIMMSQNRASDYDRLQAKNDYNVNKVSEEGIRLLHTKLDHLVQQDQSDLLEIQKLQTEMLASLTKQLVSMQEEQARLVGQIEKMRGSEENV</sequence>
<proteinExistence type="predicted"/>